<feature type="domain" description="Tyr recombinase" evidence="10">
    <location>
        <begin position="109"/>
        <end position="296"/>
    </location>
</feature>
<dbReference type="NCBIfam" id="NF001399">
    <property type="entry name" value="PRK00283.1"/>
    <property type="match status" value="1"/>
</dbReference>
<feature type="active site" evidence="9">
    <location>
        <position position="177"/>
    </location>
</feature>
<comment type="subunit">
    <text evidence="9">Forms a cyclic heterotetrameric complex composed of two molecules of XerC and two molecules of XerD.</text>
</comment>
<comment type="function">
    <text evidence="9">Site-specific tyrosine recombinase, which acts by catalyzing the cutting and rejoining of the recombining DNA molecules. The XerC-XerD complex is essential to convert dimers of the bacterial chromosome into monomers to permit their segregation at cell division. It also contributes to the segregational stability of plasmids.</text>
</comment>
<evidence type="ECO:0000256" key="8">
    <source>
        <dbReference type="ARBA" id="ARBA00023306"/>
    </source>
</evidence>
<organism evidence="12 13">
    <name type="scientific">Phycicoccus elongatus Lp2</name>
    <dbReference type="NCBI Taxonomy" id="1193181"/>
    <lineage>
        <taxon>Bacteria</taxon>
        <taxon>Bacillati</taxon>
        <taxon>Actinomycetota</taxon>
        <taxon>Actinomycetes</taxon>
        <taxon>Micrococcales</taxon>
        <taxon>Intrasporangiaceae</taxon>
        <taxon>Phycicoccus</taxon>
    </lineage>
</organism>
<dbReference type="AlphaFoldDB" id="N0E0Y7"/>
<dbReference type="GO" id="GO:0007059">
    <property type="term" value="P:chromosome segregation"/>
    <property type="evidence" value="ECO:0007669"/>
    <property type="project" value="UniProtKB-UniRule"/>
</dbReference>
<evidence type="ECO:0000256" key="7">
    <source>
        <dbReference type="ARBA" id="ARBA00023172"/>
    </source>
</evidence>
<dbReference type="PANTHER" id="PTHR30349">
    <property type="entry name" value="PHAGE INTEGRASE-RELATED"/>
    <property type="match status" value="1"/>
</dbReference>
<feature type="active site" evidence="9">
    <location>
        <position position="274"/>
    </location>
</feature>
<keyword evidence="13" id="KW-1185">Reference proteome</keyword>
<evidence type="ECO:0000313" key="12">
    <source>
        <dbReference type="EMBL" id="CCH69365.1"/>
    </source>
</evidence>
<feature type="domain" description="Core-binding (CB)" evidence="11">
    <location>
        <begin position="2"/>
        <end position="88"/>
    </location>
</feature>
<dbReference type="STRING" id="1193181.BN10_1590017"/>
<dbReference type="GO" id="GO:0005737">
    <property type="term" value="C:cytoplasm"/>
    <property type="evidence" value="ECO:0007669"/>
    <property type="project" value="UniProtKB-SubCell"/>
</dbReference>
<feature type="active site" evidence="9">
    <location>
        <position position="248"/>
    </location>
</feature>
<dbReference type="GO" id="GO:0051301">
    <property type="term" value="P:cell division"/>
    <property type="evidence" value="ECO:0007669"/>
    <property type="project" value="UniProtKB-KW"/>
</dbReference>
<accession>N0E0Y7</accession>
<comment type="subcellular location">
    <subcellularLocation>
        <location evidence="1 9">Cytoplasm</location>
    </subcellularLocation>
</comment>
<dbReference type="eggNOG" id="COG4974">
    <property type="taxonomic scope" value="Bacteria"/>
</dbReference>
<dbReference type="InterPro" id="IPR004107">
    <property type="entry name" value="Integrase_SAM-like_N"/>
</dbReference>
<evidence type="ECO:0000256" key="3">
    <source>
        <dbReference type="ARBA" id="ARBA00022618"/>
    </source>
</evidence>
<evidence type="ECO:0000256" key="9">
    <source>
        <dbReference type="HAMAP-Rule" id="MF_01808"/>
    </source>
</evidence>
<evidence type="ECO:0000256" key="4">
    <source>
        <dbReference type="ARBA" id="ARBA00022829"/>
    </source>
</evidence>
<comment type="similarity">
    <text evidence="9">Belongs to the 'phage' integrase family. XerC subfamily.</text>
</comment>
<evidence type="ECO:0000259" key="10">
    <source>
        <dbReference type="PROSITE" id="PS51898"/>
    </source>
</evidence>
<reference evidence="12 13" key="1">
    <citation type="journal article" date="2013" name="ISME J.">
        <title>A metabolic model for members of the genus Tetrasphaera involved in enhanced biological phosphorus removal.</title>
        <authorList>
            <person name="Kristiansen R."/>
            <person name="Nguyen H.T.T."/>
            <person name="Saunders A.M."/>
            <person name="Nielsen J.L."/>
            <person name="Wimmer R."/>
            <person name="Le V.Q."/>
            <person name="McIlroy S.J."/>
            <person name="Petrovski S."/>
            <person name="Seviour R.J."/>
            <person name="Calteau A."/>
            <person name="Nielsen K.L."/>
            <person name="Nielsen P.H."/>
        </authorList>
    </citation>
    <scope>NUCLEOTIDE SEQUENCE [LARGE SCALE GENOMIC DNA]</scope>
    <source>
        <strain evidence="12 13">Lp2</strain>
    </source>
</reference>
<feature type="active site" evidence="9">
    <location>
        <position position="153"/>
    </location>
</feature>
<dbReference type="Gene3D" id="1.10.150.130">
    <property type="match status" value="1"/>
</dbReference>
<evidence type="ECO:0000256" key="2">
    <source>
        <dbReference type="ARBA" id="ARBA00022490"/>
    </source>
</evidence>
<dbReference type="SUPFAM" id="SSF56349">
    <property type="entry name" value="DNA breaking-rejoining enzymes"/>
    <property type="match status" value="1"/>
</dbReference>
<sequence>MAITEAMLEDFTAHLRAVKGRSDHTVRAYLGDLRAFDAHLADHGVTALEEVTLRDLRDWLGVLAAGGAARTTIARRSATLRTFFRWALRTDLVRHDPSLRLAAPKKHRVLPAVLARGDASALLDVAAVASDDDEPVAVRDAAVLELLYATGIRVGELTGLDVDDVDLASNVVRVIGKGDKERTVPFGAPAAKAIERWLTGARPRLVGALSGPALFLGRRGRRLDPRQVRTIVHGLLGEVAGAPDMGPHGLRHSAATHLVEGGADLRMVQELLGHSSLATTQLYTHVSVERLKSSYAQAHPRA</sequence>
<dbReference type="PROSITE" id="PS51900">
    <property type="entry name" value="CB"/>
    <property type="match status" value="1"/>
</dbReference>
<dbReference type="InterPro" id="IPR050090">
    <property type="entry name" value="Tyrosine_recombinase_XerCD"/>
</dbReference>
<proteinExistence type="inferred from homology"/>
<dbReference type="PROSITE" id="PS51898">
    <property type="entry name" value="TYR_RECOMBINASE"/>
    <property type="match status" value="1"/>
</dbReference>
<dbReference type="InterPro" id="IPR044068">
    <property type="entry name" value="CB"/>
</dbReference>
<evidence type="ECO:0000256" key="1">
    <source>
        <dbReference type="ARBA" id="ARBA00004496"/>
    </source>
</evidence>
<evidence type="ECO:0000259" key="11">
    <source>
        <dbReference type="PROSITE" id="PS51900"/>
    </source>
</evidence>
<keyword evidence="7 9" id="KW-0233">DNA recombination</keyword>
<dbReference type="InterPro" id="IPR011010">
    <property type="entry name" value="DNA_brk_join_enz"/>
</dbReference>
<dbReference type="InterPro" id="IPR023009">
    <property type="entry name" value="Tyrosine_recombinase_XerC/XerD"/>
</dbReference>
<gene>
    <name evidence="9 12" type="primary">xerC</name>
    <name evidence="12" type="ORF">BN10_1590017</name>
</gene>
<dbReference type="Pfam" id="PF00589">
    <property type="entry name" value="Phage_integrase"/>
    <property type="match status" value="1"/>
</dbReference>
<keyword evidence="3 9" id="KW-0132">Cell division</keyword>
<dbReference type="EMBL" id="CAIZ01000067">
    <property type="protein sequence ID" value="CCH69365.1"/>
    <property type="molecule type" value="Genomic_DNA"/>
</dbReference>
<dbReference type="InterPro" id="IPR010998">
    <property type="entry name" value="Integrase_recombinase_N"/>
</dbReference>
<dbReference type="GO" id="GO:0006313">
    <property type="term" value="P:DNA transposition"/>
    <property type="evidence" value="ECO:0007669"/>
    <property type="project" value="UniProtKB-UniRule"/>
</dbReference>
<dbReference type="Gene3D" id="1.10.443.10">
    <property type="entry name" value="Intergrase catalytic core"/>
    <property type="match status" value="1"/>
</dbReference>
<dbReference type="Proteomes" id="UP000013167">
    <property type="component" value="Unassembled WGS sequence"/>
</dbReference>
<evidence type="ECO:0000313" key="13">
    <source>
        <dbReference type="Proteomes" id="UP000013167"/>
    </source>
</evidence>
<dbReference type="InterPro" id="IPR002104">
    <property type="entry name" value="Integrase_catalytic"/>
</dbReference>
<dbReference type="GO" id="GO:0009037">
    <property type="term" value="F:tyrosine-based site-specific recombinase activity"/>
    <property type="evidence" value="ECO:0007669"/>
    <property type="project" value="UniProtKB-UniRule"/>
</dbReference>
<feature type="active site" description="O-(3'-phospho-DNA)-tyrosine intermediate" evidence="9">
    <location>
        <position position="283"/>
    </location>
</feature>
<name>N0E0Y7_9MICO</name>
<dbReference type="HAMAP" id="MF_01808">
    <property type="entry name" value="Recomb_XerC_XerD"/>
    <property type="match status" value="1"/>
</dbReference>
<keyword evidence="5 9" id="KW-0229">DNA integration</keyword>
<dbReference type="GO" id="GO:0003677">
    <property type="term" value="F:DNA binding"/>
    <property type="evidence" value="ECO:0007669"/>
    <property type="project" value="UniProtKB-UniRule"/>
</dbReference>
<dbReference type="PANTHER" id="PTHR30349:SF77">
    <property type="entry name" value="TYROSINE RECOMBINASE XERC"/>
    <property type="match status" value="1"/>
</dbReference>
<evidence type="ECO:0000256" key="6">
    <source>
        <dbReference type="ARBA" id="ARBA00023125"/>
    </source>
</evidence>
<comment type="caution">
    <text evidence="12">The sequence shown here is derived from an EMBL/GenBank/DDBJ whole genome shotgun (WGS) entry which is preliminary data.</text>
</comment>
<protein>
    <recommendedName>
        <fullName evidence="9">Tyrosine recombinase XerC</fullName>
    </recommendedName>
</protein>
<dbReference type="HOGENOM" id="CLU_027562_9_0_11"/>
<dbReference type="InterPro" id="IPR013762">
    <property type="entry name" value="Integrase-like_cat_sf"/>
</dbReference>
<keyword evidence="6 9" id="KW-0238">DNA-binding</keyword>
<feature type="active site" evidence="9">
    <location>
        <position position="251"/>
    </location>
</feature>
<keyword evidence="8 9" id="KW-0131">Cell cycle</keyword>
<keyword evidence="2 9" id="KW-0963">Cytoplasm</keyword>
<keyword evidence="4 9" id="KW-0159">Chromosome partition</keyword>
<evidence type="ECO:0000256" key="5">
    <source>
        <dbReference type="ARBA" id="ARBA00022908"/>
    </source>
</evidence>
<dbReference type="Pfam" id="PF02899">
    <property type="entry name" value="Phage_int_SAM_1"/>
    <property type="match status" value="1"/>
</dbReference>
<dbReference type="CDD" id="cd00798">
    <property type="entry name" value="INT_XerDC_C"/>
    <property type="match status" value="1"/>
</dbReference>
<dbReference type="RefSeq" id="WP_010852018.1">
    <property type="nucleotide sequence ID" value="NZ_HF570956.1"/>
</dbReference>